<sequence>MEKLKLLLVSAVGCIVLGLACSAYAYFSGQDLQYESGQWYQSVHLDESKNLNVSIQWNDISIVLLRK</sequence>
<dbReference type="AlphaFoldDB" id="A0A7W8D034"/>
<dbReference type="RefSeq" id="WP_183374999.1">
    <property type="nucleotide sequence ID" value="NZ_CAWVLV010000036.1"/>
</dbReference>
<comment type="caution">
    <text evidence="1">The sequence shown here is derived from an EMBL/GenBank/DDBJ whole genome shotgun (WGS) entry which is preliminary data.</text>
</comment>
<organism evidence="1 2">
    <name type="scientific">Faecalicoccus acidiformans</name>
    <dbReference type="NCBI Taxonomy" id="915173"/>
    <lineage>
        <taxon>Bacteria</taxon>
        <taxon>Bacillati</taxon>
        <taxon>Bacillota</taxon>
        <taxon>Erysipelotrichia</taxon>
        <taxon>Erysipelotrichales</taxon>
        <taxon>Erysipelotrichaceae</taxon>
        <taxon>Faecalicoccus</taxon>
    </lineage>
</organism>
<gene>
    <name evidence="1" type="ORF">HNQ43_000795</name>
</gene>
<protein>
    <recommendedName>
        <fullName evidence="3">Lipoprotein</fullName>
    </recommendedName>
</protein>
<accession>A0A7W8D034</accession>
<name>A0A7W8D034_9FIRM</name>
<dbReference type="EMBL" id="JACHHD010000006">
    <property type="protein sequence ID" value="MBB5184752.1"/>
    <property type="molecule type" value="Genomic_DNA"/>
</dbReference>
<evidence type="ECO:0000313" key="1">
    <source>
        <dbReference type="EMBL" id="MBB5184752.1"/>
    </source>
</evidence>
<evidence type="ECO:0008006" key="3">
    <source>
        <dbReference type="Google" id="ProtNLM"/>
    </source>
</evidence>
<dbReference type="PROSITE" id="PS51257">
    <property type="entry name" value="PROKAR_LIPOPROTEIN"/>
    <property type="match status" value="1"/>
</dbReference>
<reference evidence="1 2" key="1">
    <citation type="submission" date="2020-08" db="EMBL/GenBank/DDBJ databases">
        <title>Genomic Encyclopedia of Type Strains, Phase IV (KMG-IV): sequencing the most valuable type-strain genomes for metagenomic binning, comparative biology and taxonomic classification.</title>
        <authorList>
            <person name="Goeker M."/>
        </authorList>
    </citation>
    <scope>NUCLEOTIDE SEQUENCE [LARGE SCALE GENOMIC DNA]</scope>
    <source>
        <strain evidence="1 2">DSM 26963</strain>
    </source>
</reference>
<dbReference type="Proteomes" id="UP000521313">
    <property type="component" value="Unassembled WGS sequence"/>
</dbReference>
<proteinExistence type="predicted"/>
<evidence type="ECO:0000313" key="2">
    <source>
        <dbReference type="Proteomes" id="UP000521313"/>
    </source>
</evidence>